<dbReference type="PANTHER" id="PTHR30435">
    <property type="entry name" value="FLAGELLAR PROTEIN"/>
    <property type="match status" value="1"/>
</dbReference>
<keyword evidence="6" id="KW-0282">Flagellum</keyword>
<dbReference type="RefSeq" id="WP_072868608.1">
    <property type="nucleotide sequence ID" value="NZ_FQZM01000017.1"/>
</dbReference>
<dbReference type="STRING" id="1121432.SAMN02745219_01564"/>
<accession>A0A1M6FVE1</accession>
<sequence>MIRGIYTAASGLGVQQARLDVLANNLANASTSGFKADGVIQKPFPELLLVEQQDRGPARTGPRWRYVGVTNQGAAITRVVTNFSPGSLKATGKNTHLALATANAFLVVQTPQGERYTRDGELAIDGEGYLVDSRGNRVLGETGPVQVEKDDFHITAGGEIIRPGQGTIDRLRIVQFADLNLLAKTGDNYYTAPAGSAQPAVNPEVCQGYLEGANVDPAASMVQLVSAIRSYEANQRILQAQDQLLDLAVNRVGALR</sequence>
<dbReference type="AlphaFoldDB" id="A0A1M6FVE1"/>
<dbReference type="Pfam" id="PF22692">
    <property type="entry name" value="LlgE_F_G_D1"/>
    <property type="match status" value="1"/>
</dbReference>
<dbReference type="EMBL" id="FQZM01000017">
    <property type="protein sequence ID" value="SHJ01667.1"/>
    <property type="molecule type" value="Genomic_DNA"/>
</dbReference>
<dbReference type="GO" id="GO:0009425">
    <property type="term" value="C:bacterial-type flagellum basal body"/>
    <property type="evidence" value="ECO:0007669"/>
    <property type="project" value="UniProtKB-SubCell"/>
</dbReference>
<dbReference type="SUPFAM" id="SSF117143">
    <property type="entry name" value="Flagellar hook protein flgE"/>
    <property type="match status" value="1"/>
</dbReference>
<feature type="domain" description="Flagellar hook protein FlgE/F/G-like D1" evidence="5">
    <location>
        <begin position="103"/>
        <end position="160"/>
    </location>
</feature>
<proteinExistence type="inferred from homology"/>
<reference evidence="7" key="1">
    <citation type="submission" date="2016-11" db="EMBL/GenBank/DDBJ databases">
        <authorList>
            <person name="Varghese N."/>
            <person name="Submissions S."/>
        </authorList>
    </citation>
    <scope>NUCLEOTIDE SEQUENCE [LARGE SCALE GENOMIC DNA]</scope>
    <source>
        <strain evidence="7">DSM 16057</strain>
    </source>
</reference>
<evidence type="ECO:0000259" key="4">
    <source>
        <dbReference type="Pfam" id="PF06429"/>
    </source>
</evidence>
<feature type="domain" description="Flagellar basal-body/hook protein C-terminal" evidence="4">
    <location>
        <begin position="207"/>
        <end position="249"/>
    </location>
</feature>
<dbReference type="InterPro" id="IPR001444">
    <property type="entry name" value="Flag_bb_rod_N"/>
</dbReference>
<dbReference type="Pfam" id="PF06429">
    <property type="entry name" value="Flg_bbr_C"/>
    <property type="match status" value="1"/>
</dbReference>
<organism evidence="6 7">
    <name type="scientific">Desulfofundulus thermosubterraneus DSM 16057</name>
    <dbReference type="NCBI Taxonomy" id="1121432"/>
    <lineage>
        <taxon>Bacteria</taxon>
        <taxon>Bacillati</taxon>
        <taxon>Bacillota</taxon>
        <taxon>Clostridia</taxon>
        <taxon>Eubacteriales</taxon>
        <taxon>Peptococcaceae</taxon>
        <taxon>Desulfofundulus</taxon>
    </lineage>
</organism>
<dbReference type="GO" id="GO:0071978">
    <property type="term" value="P:bacterial-type flagellum-dependent swarming motility"/>
    <property type="evidence" value="ECO:0007669"/>
    <property type="project" value="TreeGrafter"/>
</dbReference>
<feature type="domain" description="Flagellar basal body rod protein N-terminal" evidence="3">
    <location>
        <begin position="5"/>
        <end position="35"/>
    </location>
</feature>
<comment type="similarity">
    <text evidence="1 2">Belongs to the flagella basal body rod proteins family.</text>
</comment>
<evidence type="ECO:0000256" key="2">
    <source>
        <dbReference type="RuleBase" id="RU362116"/>
    </source>
</evidence>
<protein>
    <submittedName>
        <fullName evidence="6">Flagellar basal-body rod protein FlgG</fullName>
    </submittedName>
</protein>
<keyword evidence="2" id="KW-0975">Bacterial flagellum</keyword>
<name>A0A1M6FVE1_9FIRM</name>
<gene>
    <name evidence="6" type="ORF">SAMN02745219_01564</name>
</gene>
<evidence type="ECO:0000259" key="5">
    <source>
        <dbReference type="Pfam" id="PF22692"/>
    </source>
</evidence>
<evidence type="ECO:0000313" key="6">
    <source>
        <dbReference type="EMBL" id="SHJ01667.1"/>
    </source>
</evidence>
<keyword evidence="7" id="KW-1185">Reference proteome</keyword>
<dbReference type="Proteomes" id="UP000184529">
    <property type="component" value="Unassembled WGS sequence"/>
</dbReference>
<dbReference type="InterPro" id="IPR010930">
    <property type="entry name" value="Flg_bb/hook_C_dom"/>
</dbReference>
<evidence type="ECO:0000256" key="1">
    <source>
        <dbReference type="ARBA" id="ARBA00009677"/>
    </source>
</evidence>
<dbReference type="Pfam" id="PF00460">
    <property type="entry name" value="Flg_bb_rod"/>
    <property type="match status" value="1"/>
</dbReference>
<dbReference type="OrthoDB" id="9804559at2"/>
<dbReference type="PANTHER" id="PTHR30435:SF19">
    <property type="entry name" value="FLAGELLAR BASAL-BODY ROD PROTEIN FLGG"/>
    <property type="match status" value="1"/>
</dbReference>
<dbReference type="NCBIfam" id="TIGR03506">
    <property type="entry name" value="FlgEFG_subfam"/>
    <property type="match status" value="1"/>
</dbReference>
<comment type="subcellular location">
    <subcellularLocation>
        <location evidence="2">Bacterial flagellum basal body</location>
    </subcellularLocation>
</comment>
<dbReference type="InterPro" id="IPR020013">
    <property type="entry name" value="Flagellar_FlgE/F/G"/>
</dbReference>
<evidence type="ECO:0000259" key="3">
    <source>
        <dbReference type="Pfam" id="PF00460"/>
    </source>
</evidence>
<dbReference type="InterPro" id="IPR037925">
    <property type="entry name" value="FlgE/F/G-like"/>
</dbReference>
<keyword evidence="6" id="KW-0969">Cilium</keyword>
<evidence type="ECO:0000313" key="7">
    <source>
        <dbReference type="Proteomes" id="UP000184529"/>
    </source>
</evidence>
<keyword evidence="6" id="KW-0966">Cell projection</keyword>
<dbReference type="InterPro" id="IPR053967">
    <property type="entry name" value="LlgE_F_G-like_D1"/>
</dbReference>
<dbReference type="InterPro" id="IPR019776">
    <property type="entry name" value="Flagellar_basal_body_rod_CS"/>
</dbReference>
<dbReference type="PROSITE" id="PS00588">
    <property type="entry name" value="FLAGELLA_BB_ROD"/>
    <property type="match status" value="1"/>
</dbReference>